<dbReference type="SUPFAM" id="SSF49879">
    <property type="entry name" value="SMAD/FHA domain"/>
    <property type="match status" value="1"/>
</dbReference>
<feature type="compositionally biased region" description="Low complexity" evidence="2">
    <location>
        <begin position="164"/>
        <end position="173"/>
    </location>
</feature>
<keyword evidence="1" id="KW-0175">Coiled coil</keyword>
<dbReference type="EMBL" id="CP036299">
    <property type="protein sequence ID" value="QDV30036.1"/>
    <property type="molecule type" value="Genomic_DNA"/>
</dbReference>
<organism evidence="4 5">
    <name type="scientific">Planctopirus ephydatiae</name>
    <dbReference type="NCBI Taxonomy" id="2528019"/>
    <lineage>
        <taxon>Bacteria</taxon>
        <taxon>Pseudomonadati</taxon>
        <taxon>Planctomycetota</taxon>
        <taxon>Planctomycetia</taxon>
        <taxon>Planctomycetales</taxon>
        <taxon>Planctomycetaceae</taxon>
        <taxon>Planctopirus</taxon>
    </lineage>
</organism>
<dbReference type="AlphaFoldDB" id="A0A518GN93"/>
<dbReference type="Pfam" id="PF00498">
    <property type="entry name" value="FHA"/>
    <property type="match status" value="1"/>
</dbReference>
<dbReference type="OrthoDB" id="207289at2"/>
<feature type="region of interest" description="Disordered" evidence="2">
    <location>
        <begin position="878"/>
        <end position="912"/>
    </location>
</feature>
<evidence type="ECO:0000256" key="1">
    <source>
        <dbReference type="SAM" id="Coils"/>
    </source>
</evidence>
<dbReference type="InterPro" id="IPR000253">
    <property type="entry name" value="FHA_dom"/>
</dbReference>
<keyword evidence="5" id="KW-1185">Reference proteome</keyword>
<feature type="coiled-coil region" evidence="1">
    <location>
        <begin position="484"/>
        <end position="540"/>
    </location>
</feature>
<proteinExistence type="predicted"/>
<feature type="region of interest" description="Disordered" evidence="2">
    <location>
        <begin position="938"/>
        <end position="986"/>
    </location>
</feature>
<protein>
    <recommendedName>
        <fullName evidence="3">FHA domain-containing protein</fullName>
    </recommendedName>
</protein>
<gene>
    <name evidence="4" type="ORF">Spb1_19630</name>
</gene>
<sequence>MTTLMAPIAFQPREAETVGAFVLVPTLGGAPWILRRGRHVLGSGPEATLQLSSEGISAQHCLLIVGPSSAIVKAWDSRTWINDGPVREATLKPNDRLTIGPWTFRFRSATADELLQFVPENSAASAPTANSSPVSDVTATLPVIAVPEVSLPITESKHTAEIASSSPSSLSISDNRLEKDLPSDAPQYTEISSSNEQKPDSALADREVIKQELQRTLASVMEQRLHLEQAALDQTRTQAVENSRLVEQRTELERLRTQLVRRETEFSLRMHAIETTESAQQTLRKELERTQIKLLQRQVELAEAEQAFQKQMEEKTASLQQLEQNLLQNQTEHTQAVQSLAIQKQTLTDFEGQLAQREAKLRDEEAIWQVKFAAQKSEAESIEKQLADMESRSEALALLEQSLSRREAEVASKDSELSQLKAAFVQQEEELQRARHEVDLQRSTLAHDLAQLAIQQSEQAAREAAIDERHQALDLRERALVSEKNRIEQIAEAARISLQEEQARQEETWSRWDESMRKATADLRSQMEALEQERASLEAMASGPQMTQETLSSPIPELDSIVQMAVDSVDGNFDTQAENQPAIDASTLEPMTDVPASEHAATTLETIAAAVEAPSISDEPAECANTEKAQSHSKIENTAIDHAEINGHAAEPALVENTLVDHSEIVPENLFVEPDARIESDTETIMPDTVDWLPVTPGESYVPEIDHSETISTPVDPAAALEVAGSQEFSPVGDLSSLEPFHPTDEFAPVGHSSGLHESLDGNFESEDQAASLPAFDISSINPWANEVLADASHLEEPAESTFGEPLASRRLWNEPDDEIPAAKPASLTSLSHLERSSLQQTGHTANDHLTNDSAASDPALSLRAELAQLFGIQDLGASRSSVEEPESQETELANHDDSANGYTVPVHNHDQPDSLAAHAEVSDASYSEPVLDAEIQEPEAHRFSAESSTTPSESMDTEDANSANSVSRESPQSNGTHTADEEEDSVASYMSRLLGRYGQKADALAKTTRPVESLASSQASHKLVQEVATTVPEVPVTWSEEPRHKVDKDEFRAHLESMRQVANDSARTAVNSSHWKRSRMQVLVKGMLAAGALATGSVLLLGQFGNGQPQLMQGLVVNVVGIYLLLETIKGVRRVQTSAQLQLALAHSAELEGRSAVQEARQE</sequence>
<feature type="compositionally biased region" description="Polar residues" evidence="2">
    <location>
        <begin position="946"/>
        <end position="978"/>
    </location>
</feature>
<dbReference type="InterPro" id="IPR008984">
    <property type="entry name" value="SMAD_FHA_dom_sf"/>
</dbReference>
<feature type="region of interest" description="Disordered" evidence="2">
    <location>
        <begin position="157"/>
        <end position="203"/>
    </location>
</feature>
<evidence type="ECO:0000313" key="5">
    <source>
        <dbReference type="Proteomes" id="UP000315349"/>
    </source>
</evidence>
<reference evidence="4 5" key="1">
    <citation type="submission" date="2019-02" db="EMBL/GenBank/DDBJ databases">
        <title>Deep-cultivation of Planctomycetes and their phenomic and genomic characterization uncovers novel biology.</title>
        <authorList>
            <person name="Wiegand S."/>
            <person name="Jogler M."/>
            <person name="Boedeker C."/>
            <person name="Pinto D."/>
            <person name="Vollmers J."/>
            <person name="Rivas-Marin E."/>
            <person name="Kohn T."/>
            <person name="Peeters S.H."/>
            <person name="Heuer A."/>
            <person name="Rast P."/>
            <person name="Oberbeckmann S."/>
            <person name="Bunk B."/>
            <person name="Jeske O."/>
            <person name="Meyerdierks A."/>
            <person name="Storesund J.E."/>
            <person name="Kallscheuer N."/>
            <person name="Luecker S."/>
            <person name="Lage O.M."/>
            <person name="Pohl T."/>
            <person name="Merkel B.J."/>
            <person name="Hornburger P."/>
            <person name="Mueller R.-W."/>
            <person name="Bruemmer F."/>
            <person name="Labrenz M."/>
            <person name="Spormann A.M."/>
            <person name="Op den Camp H."/>
            <person name="Overmann J."/>
            <person name="Amann R."/>
            <person name="Jetten M.S.M."/>
            <person name="Mascher T."/>
            <person name="Medema M.H."/>
            <person name="Devos D.P."/>
            <person name="Kaster A.-K."/>
            <person name="Ovreas L."/>
            <person name="Rohde M."/>
            <person name="Galperin M.Y."/>
            <person name="Jogler C."/>
        </authorList>
    </citation>
    <scope>NUCLEOTIDE SEQUENCE [LARGE SCALE GENOMIC DNA]</scope>
    <source>
        <strain evidence="4 5">Spb1</strain>
    </source>
</reference>
<feature type="coiled-coil region" evidence="1">
    <location>
        <begin position="372"/>
        <end position="437"/>
    </location>
</feature>
<dbReference type="CDD" id="cd00060">
    <property type="entry name" value="FHA"/>
    <property type="match status" value="1"/>
</dbReference>
<feature type="coiled-coil region" evidence="1">
    <location>
        <begin position="210"/>
        <end position="332"/>
    </location>
</feature>
<evidence type="ECO:0000256" key="2">
    <source>
        <dbReference type="SAM" id="MobiDB-lite"/>
    </source>
</evidence>
<evidence type="ECO:0000259" key="3">
    <source>
        <dbReference type="Pfam" id="PF00498"/>
    </source>
</evidence>
<accession>A0A518GN93</accession>
<dbReference type="Proteomes" id="UP000315349">
    <property type="component" value="Chromosome"/>
</dbReference>
<feature type="domain" description="FHA" evidence="3">
    <location>
        <begin position="40"/>
        <end position="100"/>
    </location>
</feature>
<evidence type="ECO:0000313" key="4">
    <source>
        <dbReference type="EMBL" id="QDV30036.1"/>
    </source>
</evidence>
<dbReference type="RefSeq" id="WP_145298752.1">
    <property type="nucleotide sequence ID" value="NZ_CP036299.1"/>
</dbReference>
<name>A0A518GN93_9PLAN</name>
<dbReference type="Gene3D" id="2.60.200.20">
    <property type="match status" value="1"/>
</dbReference>
<dbReference type="KEGG" id="peh:Spb1_19630"/>